<dbReference type="Gene3D" id="1.20.910.10">
    <property type="entry name" value="Heme oxygenase-like"/>
    <property type="match status" value="1"/>
</dbReference>
<accession>R7QRV5</accession>
<sequence>MTLTATLAPPRLARTMRNPRALTETPELLLQLLGPRTPPRVDSLFWTLWSKSADVACKARRTPFIQGIAAGTLDPVVFGRYHVSDAYYSFHAADDYLLAAARATDPVIKAFLAAKHASYTAYNRTFPALWHIKDCNGIDPGQVCKAYSSFERSIVAAEDAIYTLIVMLPCEHLWPWIGTSIGPPDKANLYARWINHNSDFGSAFALGNVIDNFELRNPRILCRDKALYIYRKAMVYEWKNFENA</sequence>
<dbReference type="Proteomes" id="UP000012073">
    <property type="component" value="Unassembled WGS sequence"/>
</dbReference>
<dbReference type="GO" id="GO:0005829">
    <property type="term" value="C:cytosol"/>
    <property type="evidence" value="ECO:0007669"/>
    <property type="project" value="TreeGrafter"/>
</dbReference>
<dbReference type="EMBL" id="HG002147">
    <property type="protein sequence ID" value="CDF40236.1"/>
    <property type="molecule type" value="Genomic_DNA"/>
</dbReference>
<dbReference type="RefSeq" id="XP_005710530.1">
    <property type="nucleotide sequence ID" value="XM_005710473.1"/>
</dbReference>
<organism evidence="2 3">
    <name type="scientific">Chondrus crispus</name>
    <name type="common">Carrageen Irish moss</name>
    <name type="synonym">Polymorpha crispa</name>
    <dbReference type="NCBI Taxonomy" id="2769"/>
    <lineage>
        <taxon>Eukaryota</taxon>
        <taxon>Rhodophyta</taxon>
        <taxon>Florideophyceae</taxon>
        <taxon>Rhodymeniophycidae</taxon>
        <taxon>Gigartinales</taxon>
        <taxon>Gigartinaceae</taxon>
        <taxon>Chondrus</taxon>
    </lineage>
</organism>
<dbReference type="InterPro" id="IPR004305">
    <property type="entry name" value="Thiaminase-2/PQQC"/>
</dbReference>
<keyword evidence="3" id="KW-1185">Reference proteome</keyword>
<dbReference type="InterPro" id="IPR050967">
    <property type="entry name" value="Thiamine_Salvage_TenA"/>
</dbReference>
<gene>
    <name evidence="2" type="ORF">CHC_T00007075001</name>
</gene>
<dbReference type="CDD" id="cd19359">
    <property type="entry name" value="TenA_C_Bt3146-like"/>
    <property type="match status" value="1"/>
</dbReference>
<dbReference type="GeneID" id="17318248"/>
<dbReference type="GO" id="GO:0006772">
    <property type="term" value="P:thiamine metabolic process"/>
    <property type="evidence" value="ECO:0007669"/>
    <property type="project" value="UniProtKB-ARBA"/>
</dbReference>
<dbReference type="OrthoDB" id="6051518at2759"/>
<dbReference type="InterPro" id="IPR016084">
    <property type="entry name" value="Haem_Oase-like_multi-hlx"/>
</dbReference>
<name>R7QRV5_CHOCR</name>
<dbReference type="SUPFAM" id="SSF48613">
    <property type="entry name" value="Heme oxygenase-like"/>
    <property type="match status" value="1"/>
</dbReference>
<feature type="domain" description="Thiaminase-2/PQQC" evidence="1">
    <location>
        <begin position="63"/>
        <end position="197"/>
    </location>
</feature>
<dbReference type="PANTHER" id="PTHR43198:SF2">
    <property type="entry name" value="SI:CH1073-67J19.1-RELATED"/>
    <property type="match status" value="1"/>
</dbReference>
<evidence type="ECO:0000313" key="2">
    <source>
        <dbReference type="EMBL" id="CDF40236.1"/>
    </source>
</evidence>
<dbReference type="Pfam" id="PF03070">
    <property type="entry name" value="TENA_THI-4"/>
    <property type="match status" value="1"/>
</dbReference>
<reference evidence="3" key="1">
    <citation type="journal article" date="2013" name="Proc. Natl. Acad. Sci. U.S.A.">
        <title>Genome structure and metabolic features in the red seaweed Chondrus crispus shed light on evolution of the Archaeplastida.</title>
        <authorList>
            <person name="Collen J."/>
            <person name="Porcel B."/>
            <person name="Carre W."/>
            <person name="Ball S.G."/>
            <person name="Chaparro C."/>
            <person name="Tonon T."/>
            <person name="Barbeyron T."/>
            <person name="Michel G."/>
            <person name="Noel B."/>
            <person name="Valentin K."/>
            <person name="Elias M."/>
            <person name="Artiguenave F."/>
            <person name="Arun A."/>
            <person name="Aury J.M."/>
            <person name="Barbosa-Neto J.F."/>
            <person name="Bothwell J.H."/>
            <person name="Bouget F.Y."/>
            <person name="Brillet L."/>
            <person name="Cabello-Hurtado F."/>
            <person name="Capella-Gutierrez S."/>
            <person name="Charrier B."/>
            <person name="Cladiere L."/>
            <person name="Cock J.M."/>
            <person name="Coelho S.M."/>
            <person name="Colleoni C."/>
            <person name="Czjzek M."/>
            <person name="Da Silva C."/>
            <person name="Delage L."/>
            <person name="Denoeud F."/>
            <person name="Deschamps P."/>
            <person name="Dittami S.M."/>
            <person name="Gabaldon T."/>
            <person name="Gachon C.M."/>
            <person name="Groisillier A."/>
            <person name="Herve C."/>
            <person name="Jabbari K."/>
            <person name="Katinka M."/>
            <person name="Kloareg B."/>
            <person name="Kowalczyk N."/>
            <person name="Labadie K."/>
            <person name="Leblanc C."/>
            <person name="Lopez P.J."/>
            <person name="McLachlan D.H."/>
            <person name="Meslet-Cladiere L."/>
            <person name="Moustafa A."/>
            <person name="Nehr Z."/>
            <person name="Nyvall Collen P."/>
            <person name="Panaud O."/>
            <person name="Partensky F."/>
            <person name="Poulain J."/>
            <person name="Rensing S.A."/>
            <person name="Rousvoal S."/>
            <person name="Samson G."/>
            <person name="Symeonidi A."/>
            <person name="Weissenbach J."/>
            <person name="Zambounis A."/>
            <person name="Wincker P."/>
            <person name="Boyen C."/>
        </authorList>
    </citation>
    <scope>NUCLEOTIDE SEQUENCE [LARGE SCALE GENOMIC DNA]</scope>
    <source>
        <strain evidence="3">cv. Stackhouse</strain>
    </source>
</reference>
<dbReference type="KEGG" id="ccp:CHC_T00007075001"/>
<dbReference type="AlphaFoldDB" id="R7QRV5"/>
<proteinExistence type="predicted"/>
<protein>
    <recommendedName>
        <fullName evidence="1">Thiaminase-2/PQQC domain-containing protein</fullName>
    </recommendedName>
</protein>
<evidence type="ECO:0000259" key="1">
    <source>
        <dbReference type="Pfam" id="PF03070"/>
    </source>
</evidence>
<evidence type="ECO:0000313" key="3">
    <source>
        <dbReference type="Proteomes" id="UP000012073"/>
    </source>
</evidence>
<dbReference type="PANTHER" id="PTHR43198">
    <property type="entry name" value="BIFUNCTIONAL TH2 PROTEIN"/>
    <property type="match status" value="1"/>
</dbReference>
<dbReference type="Gramene" id="CDF40236">
    <property type="protein sequence ID" value="CDF40236"/>
    <property type="gene ID" value="CHC_T00007075001"/>
</dbReference>